<dbReference type="PANTHER" id="PTHR11552">
    <property type="entry name" value="GLUCOSE-METHANOL-CHOLINE GMC OXIDOREDUCTASE"/>
    <property type="match status" value="1"/>
</dbReference>
<dbReference type="InterPro" id="IPR012132">
    <property type="entry name" value="GMC_OxRdtase"/>
</dbReference>
<dbReference type="Pfam" id="PF13450">
    <property type="entry name" value="NAD_binding_8"/>
    <property type="match status" value="1"/>
</dbReference>
<evidence type="ECO:0000313" key="2">
    <source>
        <dbReference type="EMBL" id="KAF7946076.1"/>
    </source>
</evidence>
<dbReference type="EMBL" id="RCSW01000008">
    <property type="protein sequence ID" value="KAF7946076.1"/>
    <property type="molecule type" value="Genomic_DNA"/>
</dbReference>
<name>A0A9P5IRE9_9HELO</name>
<proteinExistence type="inferred from homology"/>
<organism evidence="2 3">
    <name type="scientific">Botrytis byssoidea</name>
    <dbReference type="NCBI Taxonomy" id="139641"/>
    <lineage>
        <taxon>Eukaryota</taxon>
        <taxon>Fungi</taxon>
        <taxon>Dikarya</taxon>
        <taxon>Ascomycota</taxon>
        <taxon>Pezizomycotina</taxon>
        <taxon>Leotiomycetes</taxon>
        <taxon>Helotiales</taxon>
        <taxon>Sclerotiniaceae</taxon>
        <taxon>Botrytis</taxon>
    </lineage>
</organism>
<dbReference type="PANTHER" id="PTHR11552:SF147">
    <property type="entry name" value="CHOLINE DEHYDROGENASE, MITOCHONDRIAL"/>
    <property type="match status" value="1"/>
</dbReference>
<dbReference type="Gene3D" id="3.30.560.10">
    <property type="entry name" value="Glucose Oxidase, domain 3"/>
    <property type="match status" value="1"/>
</dbReference>
<keyword evidence="3" id="KW-1185">Reference proteome</keyword>
<dbReference type="GeneID" id="62148703"/>
<protein>
    <recommendedName>
        <fullName evidence="4">Glucose-methanol-choline oxidoreductase N-terminal domain-containing protein</fullName>
    </recommendedName>
</protein>
<dbReference type="InterPro" id="IPR036188">
    <property type="entry name" value="FAD/NAD-bd_sf"/>
</dbReference>
<evidence type="ECO:0000313" key="3">
    <source>
        <dbReference type="Proteomes" id="UP000710849"/>
    </source>
</evidence>
<dbReference type="GO" id="GO:0050660">
    <property type="term" value="F:flavin adenine dinucleotide binding"/>
    <property type="evidence" value="ECO:0007669"/>
    <property type="project" value="InterPro"/>
</dbReference>
<reference evidence="2 3" key="1">
    <citation type="journal article" date="2020" name="Genome Biol. Evol.">
        <title>Comparative genomics of Sclerotiniaceae.</title>
        <authorList>
            <person name="Valero Jimenez C.A."/>
            <person name="Steentjes M."/>
            <person name="Scholten O.E."/>
            <person name="Van Kan J.A.L."/>
        </authorList>
    </citation>
    <scope>NUCLEOTIDE SEQUENCE [LARGE SCALE GENOMIC DNA]</scope>
    <source>
        <strain evidence="2 3">MUCL 94</strain>
    </source>
</reference>
<dbReference type="SUPFAM" id="SSF51905">
    <property type="entry name" value="FAD/NAD(P)-binding domain"/>
    <property type="match status" value="1"/>
</dbReference>
<sequence>MNTSKIYDFSVVGGGTSGLVVANRLSENPEIQVLVLEAGGNYLDNPQINIPALWPSLLGTELDWAFKTVPQVFLITSSLDLMVLFKRRILQKWMLSERHGLTPSIP</sequence>
<evidence type="ECO:0008006" key="4">
    <source>
        <dbReference type="Google" id="ProtNLM"/>
    </source>
</evidence>
<dbReference type="Proteomes" id="UP000710849">
    <property type="component" value="Unassembled WGS sequence"/>
</dbReference>
<dbReference type="Gene3D" id="3.50.50.60">
    <property type="entry name" value="FAD/NAD(P)-binding domain"/>
    <property type="match status" value="1"/>
</dbReference>
<evidence type="ECO:0000256" key="1">
    <source>
        <dbReference type="ARBA" id="ARBA00010790"/>
    </source>
</evidence>
<dbReference type="AlphaFoldDB" id="A0A9P5IRE9"/>
<comment type="caution">
    <text evidence="2">The sequence shown here is derived from an EMBL/GenBank/DDBJ whole genome shotgun (WGS) entry which is preliminary data.</text>
</comment>
<gene>
    <name evidence="2" type="ORF">EAE97_005114</name>
</gene>
<dbReference type="RefSeq" id="XP_038733983.1">
    <property type="nucleotide sequence ID" value="XM_038875626.1"/>
</dbReference>
<dbReference type="GO" id="GO:0016491">
    <property type="term" value="F:oxidoreductase activity"/>
    <property type="evidence" value="ECO:0007669"/>
    <property type="project" value="TreeGrafter"/>
</dbReference>
<comment type="similarity">
    <text evidence="1">Belongs to the GMC oxidoreductase family.</text>
</comment>
<accession>A0A9P5IRE9</accession>